<dbReference type="PANTHER" id="PTHR34258:SF1">
    <property type="entry name" value="ARMADILLO-LIKE HELICAL DOMAIN CONTAINING PROTEIN 1"/>
    <property type="match status" value="1"/>
</dbReference>
<feature type="region of interest" description="Disordered" evidence="1">
    <location>
        <begin position="1"/>
        <end position="32"/>
    </location>
</feature>
<feature type="compositionally biased region" description="Polar residues" evidence="1">
    <location>
        <begin position="1"/>
        <end position="16"/>
    </location>
</feature>
<dbReference type="Gene3D" id="1.25.10.10">
    <property type="entry name" value="Leucine-rich Repeat Variant"/>
    <property type="match status" value="1"/>
</dbReference>
<feature type="region of interest" description="Disordered" evidence="1">
    <location>
        <begin position="432"/>
        <end position="522"/>
    </location>
</feature>
<dbReference type="AlphaFoldDB" id="A0AAD5SLF7"/>
<dbReference type="EMBL" id="JADGJD010000011">
    <property type="protein sequence ID" value="KAJ3057110.1"/>
    <property type="molecule type" value="Genomic_DNA"/>
</dbReference>
<feature type="compositionally biased region" description="Basic residues" evidence="1">
    <location>
        <begin position="453"/>
        <end position="463"/>
    </location>
</feature>
<dbReference type="SUPFAM" id="SSF48371">
    <property type="entry name" value="ARM repeat"/>
    <property type="match status" value="1"/>
</dbReference>
<keyword evidence="3" id="KW-1185">Reference proteome</keyword>
<protein>
    <submittedName>
        <fullName evidence="2">Uncharacterized protein</fullName>
    </submittedName>
</protein>
<name>A0AAD5SLF7_9FUNG</name>
<sequence length="648" mass="71634">MSQVATLLASDENTGSPRKAVGHPSRPQGSATARLADVDSKYQIDELPPLFRAGRPLHPTCSSSYFLQISQTWDRLQAINVFISASSGQRFLAEFLEVGGVLTVLEVLNLPQVKESDKAEALRVLLCVANAGRRYKEFICESYGVRAVADCLARSRSEITQDYARNLLYQLGMGNPKFLMQVYKALLSLLTTQASSPTAQQLAGQALRMLLPSIPAVHPSIVEATIALLKSPHIQIQYEGYEILRELIRRPPLQEVILAQLISILKVTVEDVQEESPDDRRRRQKAVSEGKTLTAGQWGFAKGDEMKAQSETTAASYVQQAYAAKLSGVMAATYNQLAGRMIELQVVSGLLNVIANVGHPDSQRYAASTLLYLVDEFDNVAQALREHMGQNFFELLETQPDTFYKELTRDQVRYLRRNTVRVHAADTASIMSDSDVESISSDDDEAAAPSQRQTKRRSARTRSRPATAGTAMQFPSSREGDARPAETIQTEAKPDTGESARDKEKTSSPGVAEEGKDQAPTTPLVQDMYVSFGQAGVHSTFSGNKFVPAQKVDSKEKFNHDLEDYRAANANIIDIKKERGRKEEFPEDDQTIKWLSDKKNDADLFKKNKMALDTGSETPNQIPAKPRESAMESEASTVLHDISDQEQA</sequence>
<feature type="region of interest" description="Disordered" evidence="1">
    <location>
        <begin position="610"/>
        <end position="648"/>
    </location>
</feature>
<gene>
    <name evidence="2" type="ORF">HK097_000574</name>
</gene>
<comment type="caution">
    <text evidence="2">The sequence shown here is derived from an EMBL/GenBank/DDBJ whole genome shotgun (WGS) entry which is preliminary data.</text>
</comment>
<dbReference type="Proteomes" id="UP001212841">
    <property type="component" value="Unassembled WGS sequence"/>
</dbReference>
<feature type="compositionally biased region" description="Basic and acidic residues" evidence="1">
    <location>
        <begin position="492"/>
        <end position="506"/>
    </location>
</feature>
<evidence type="ECO:0000313" key="2">
    <source>
        <dbReference type="EMBL" id="KAJ3057110.1"/>
    </source>
</evidence>
<evidence type="ECO:0000313" key="3">
    <source>
        <dbReference type="Proteomes" id="UP001212841"/>
    </source>
</evidence>
<dbReference type="PANTHER" id="PTHR34258">
    <property type="entry name" value="ARMADILLO-LIKE HELICAL DOMAIN CONTAINING PROTEIN 1"/>
    <property type="match status" value="1"/>
</dbReference>
<reference evidence="2" key="1">
    <citation type="submission" date="2020-05" db="EMBL/GenBank/DDBJ databases">
        <title>Phylogenomic resolution of chytrid fungi.</title>
        <authorList>
            <person name="Stajich J.E."/>
            <person name="Amses K."/>
            <person name="Simmons R."/>
            <person name="Seto K."/>
            <person name="Myers J."/>
            <person name="Bonds A."/>
            <person name="Quandt C.A."/>
            <person name="Barry K."/>
            <person name="Liu P."/>
            <person name="Grigoriev I."/>
            <person name="Longcore J.E."/>
            <person name="James T.Y."/>
        </authorList>
    </citation>
    <scope>NUCLEOTIDE SEQUENCE</scope>
    <source>
        <strain evidence="2">JEL0318</strain>
    </source>
</reference>
<dbReference type="Pfam" id="PF17741">
    <property type="entry name" value="DUF5578"/>
    <property type="match status" value="1"/>
</dbReference>
<proteinExistence type="predicted"/>
<accession>A0AAD5SLF7</accession>
<dbReference type="InterPro" id="IPR041090">
    <property type="entry name" value="DUF5578"/>
</dbReference>
<dbReference type="InterPro" id="IPR011989">
    <property type="entry name" value="ARM-like"/>
</dbReference>
<feature type="compositionally biased region" description="Acidic residues" evidence="1">
    <location>
        <begin position="434"/>
        <end position="446"/>
    </location>
</feature>
<organism evidence="2 3">
    <name type="scientific">Rhizophlyctis rosea</name>
    <dbReference type="NCBI Taxonomy" id="64517"/>
    <lineage>
        <taxon>Eukaryota</taxon>
        <taxon>Fungi</taxon>
        <taxon>Fungi incertae sedis</taxon>
        <taxon>Chytridiomycota</taxon>
        <taxon>Chytridiomycota incertae sedis</taxon>
        <taxon>Chytridiomycetes</taxon>
        <taxon>Rhizophlyctidales</taxon>
        <taxon>Rhizophlyctidaceae</taxon>
        <taxon>Rhizophlyctis</taxon>
    </lineage>
</organism>
<evidence type="ECO:0000256" key="1">
    <source>
        <dbReference type="SAM" id="MobiDB-lite"/>
    </source>
</evidence>
<dbReference type="InterPro" id="IPR016024">
    <property type="entry name" value="ARM-type_fold"/>
</dbReference>